<dbReference type="InterPro" id="IPR044926">
    <property type="entry name" value="RGS_subdomain_2"/>
</dbReference>
<feature type="compositionally biased region" description="Gly residues" evidence="5">
    <location>
        <begin position="1013"/>
        <end position="1032"/>
    </location>
</feature>
<dbReference type="PANTHER" id="PTHR46102:SF2">
    <property type="entry name" value="AXIN"/>
    <property type="match status" value="1"/>
</dbReference>
<feature type="domain" description="RGS" evidence="6">
    <location>
        <begin position="178"/>
        <end position="293"/>
    </location>
</feature>
<feature type="domain" description="DIX" evidence="7">
    <location>
        <begin position="1048"/>
        <end position="1128"/>
    </location>
</feature>
<dbReference type="GO" id="GO:0032436">
    <property type="term" value="P:positive regulation of proteasomal ubiquitin-dependent protein catabolic process"/>
    <property type="evidence" value="ECO:0007669"/>
    <property type="project" value="TreeGrafter"/>
</dbReference>
<dbReference type="Gene3D" id="1.10.167.10">
    <property type="entry name" value="Regulator of G-protein Signalling 4, domain 2"/>
    <property type="match status" value="1"/>
</dbReference>
<evidence type="ECO:0000256" key="5">
    <source>
        <dbReference type="SAM" id="MobiDB-lite"/>
    </source>
</evidence>
<comment type="caution">
    <text evidence="8">The sequence shown here is derived from an EMBL/GenBank/DDBJ whole genome shotgun (WGS) entry which is preliminary data.</text>
</comment>
<evidence type="ECO:0000256" key="4">
    <source>
        <dbReference type="PROSITE-ProRule" id="PRU00069"/>
    </source>
</evidence>
<dbReference type="InterPro" id="IPR016137">
    <property type="entry name" value="RGS"/>
</dbReference>
<dbReference type="Proteomes" id="UP001381693">
    <property type="component" value="Unassembled WGS sequence"/>
</dbReference>
<feature type="region of interest" description="Disordered" evidence="5">
    <location>
        <begin position="1"/>
        <end position="87"/>
    </location>
</feature>
<gene>
    <name evidence="8" type="ORF">SK128_015271</name>
</gene>
<dbReference type="GO" id="GO:0090090">
    <property type="term" value="P:negative regulation of canonical Wnt signaling pathway"/>
    <property type="evidence" value="ECO:0007669"/>
    <property type="project" value="InterPro"/>
</dbReference>
<name>A0AAN8X7W3_HALRR</name>
<dbReference type="GO" id="GO:0048468">
    <property type="term" value="P:cell development"/>
    <property type="evidence" value="ECO:0007669"/>
    <property type="project" value="TreeGrafter"/>
</dbReference>
<feature type="compositionally biased region" description="Low complexity" evidence="5">
    <location>
        <begin position="970"/>
        <end position="988"/>
    </location>
</feature>
<feature type="compositionally biased region" description="Low complexity" evidence="5">
    <location>
        <begin position="943"/>
        <end position="962"/>
    </location>
</feature>
<dbReference type="SMART" id="SM00021">
    <property type="entry name" value="DAX"/>
    <property type="match status" value="1"/>
</dbReference>
<reference evidence="8 9" key="1">
    <citation type="submission" date="2023-11" db="EMBL/GenBank/DDBJ databases">
        <title>Halocaridina rubra genome assembly.</title>
        <authorList>
            <person name="Smith C."/>
        </authorList>
    </citation>
    <scope>NUCLEOTIDE SEQUENCE [LARGE SCALE GENOMIC DNA]</scope>
    <source>
        <strain evidence="8">EP-1</strain>
        <tissue evidence="8">Whole</tissue>
    </source>
</reference>
<feature type="compositionally biased region" description="Polar residues" evidence="5">
    <location>
        <begin position="778"/>
        <end position="788"/>
    </location>
</feature>
<feature type="compositionally biased region" description="Gly residues" evidence="5">
    <location>
        <begin position="153"/>
        <end position="167"/>
    </location>
</feature>
<evidence type="ECO:0000256" key="1">
    <source>
        <dbReference type="ARBA" id="ARBA00004496"/>
    </source>
</evidence>
<dbReference type="InterPro" id="IPR029071">
    <property type="entry name" value="Ubiquitin-like_domsf"/>
</dbReference>
<feature type="region of interest" description="Disordered" evidence="5">
    <location>
        <begin position="512"/>
        <end position="536"/>
    </location>
</feature>
<evidence type="ECO:0000256" key="2">
    <source>
        <dbReference type="ARBA" id="ARBA00022490"/>
    </source>
</evidence>
<feature type="compositionally biased region" description="Low complexity" evidence="5">
    <location>
        <begin position="767"/>
        <end position="777"/>
    </location>
</feature>
<comment type="subcellular location">
    <subcellularLocation>
        <location evidence="1">Cytoplasm</location>
    </subcellularLocation>
</comment>
<feature type="compositionally biased region" description="Polar residues" evidence="5">
    <location>
        <begin position="800"/>
        <end position="809"/>
    </location>
</feature>
<dbReference type="GO" id="GO:0019901">
    <property type="term" value="F:protein kinase binding"/>
    <property type="evidence" value="ECO:0007669"/>
    <property type="project" value="TreeGrafter"/>
</dbReference>
<evidence type="ECO:0000256" key="3">
    <source>
        <dbReference type="ARBA" id="ARBA00022687"/>
    </source>
</evidence>
<dbReference type="Pfam" id="PF08833">
    <property type="entry name" value="Axin_b-cat_bind"/>
    <property type="match status" value="1"/>
</dbReference>
<sequence>MSSTTAEPPPGGQIGDPNTGPQSSARSSSQKASHSEHSDGEDAGGDDICGRRLDLRPPVPGEEDLQRSSHHHHRTRHHDEWGKEPPVLLHQPYSDWEKEHMGGTHLPSSLDWGKDVPGDWGQKHPLMAHASHHLCTNFQGDGGGDGPAVTGGSVEGGSPCSGGGEGGSTPPAVRWSESLMHLLEDSQGVQLFQEFLKEECGSCESLHFWFACNGLHKTDKQDPSQLVTIIWKRFIRNFVVRVSEKTYKMVNDRINARTIDRSIFDDAQREVEEEIARSTYPSFLKSERYLTYLAAAAQHTGGDSPHSPSPCSPGAGAIGGSGVLPTLHEDCEYEGSITSSNTQLRLTQGALAATVKQRASVERRKPEAYAGQYLHGVNNCGSSRVNPYHASYATAHVSSRQDSELQSLSSDALTDDTLSCTDSSVDGMSVGLGVCINPKHQKRHYYKMRENARQNRELALSAATGGGFSGAQAIGFLHAFMPRTHRLRHDSIPNMKPKEFAALLIERLEKVKRDRESQEKVQQSFKKIQEGDNVSDECRREHAFNSLPPSVLLDKLAQKIPLDDADPSQSILDEHVSRVWKDSNNDTPARSPGSPRPKSPTGRRSGSLQPSRPTILPHLGAKGSVLVGVGHPSMYASGTNYLPPSQTSHHPLYVPAGHRPHYPPGHPAHLPPGHIPNPYQANKSWHHPRRRDRGQDVYSTFSSDSGNVADYNESTDRSGLHPLPKSRSMPEYMENYAGTSSDGGSSGRRQPSNRRSNARRVPADLTDSGVSVVSDSGPSLTPSASSTERVTSWLLENDKFTGSVSSTSGYPDVDWDPRLRGSRSTHTAAGATSPGTLRRSGSSGGRRSVHGGSVGGGGGLSASSMSGSGSLGGSGSLIGARPGSVERAGNSWMPGPNGDQRDALTMHMGHMHMHATHPSHGSHLPHLSHDDSKRRSRGGGGHASSRCGSHNSGHNWSHSEGSSGRGSCHGDAAAAPASLPSGPGSNGSTLRKQRPSRHSQPTPPGTVYESGGSSSGGSGGGGSVSGGLGGGAPTASVAGAGPGASNSTESTTIVYNFHDDAVPFVTRVPTRPVTLKRFKQHLPKKGNYRFFFKKHCEEFGVIQEEITDDSEILPLFEGKINAQIRKAD</sequence>
<feature type="compositionally biased region" description="Pro residues" evidence="5">
    <location>
        <begin position="662"/>
        <end position="675"/>
    </location>
</feature>
<feature type="region of interest" description="Disordered" evidence="5">
    <location>
        <begin position="662"/>
        <end position="788"/>
    </location>
</feature>
<dbReference type="Gene3D" id="2.40.240.130">
    <property type="match status" value="1"/>
</dbReference>
<evidence type="ECO:0000259" key="6">
    <source>
        <dbReference type="PROSITE" id="PS50132"/>
    </source>
</evidence>
<dbReference type="GO" id="GO:0030877">
    <property type="term" value="C:beta-catenin destruction complex"/>
    <property type="evidence" value="ECO:0007669"/>
    <property type="project" value="TreeGrafter"/>
</dbReference>
<dbReference type="InterPro" id="IPR036305">
    <property type="entry name" value="RGS_sf"/>
</dbReference>
<dbReference type="GO" id="GO:0005886">
    <property type="term" value="C:plasma membrane"/>
    <property type="evidence" value="ECO:0007669"/>
    <property type="project" value="TreeGrafter"/>
</dbReference>
<keyword evidence="9" id="KW-1185">Reference proteome</keyword>
<dbReference type="Pfam" id="PF00778">
    <property type="entry name" value="DIX"/>
    <property type="match status" value="1"/>
</dbReference>
<dbReference type="GO" id="GO:0005737">
    <property type="term" value="C:cytoplasm"/>
    <property type="evidence" value="ECO:0007669"/>
    <property type="project" value="UniProtKB-SubCell"/>
</dbReference>
<keyword evidence="3 4" id="KW-0879">Wnt signaling pathway</keyword>
<dbReference type="GO" id="GO:0008013">
    <property type="term" value="F:beta-catenin binding"/>
    <property type="evidence" value="ECO:0007669"/>
    <property type="project" value="TreeGrafter"/>
</dbReference>
<proteinExistence type="predicted"/>
<accession>A0AAN8X7W3</accession>
<dbReference type="AlphaFoldDB" id="A0AAN8X7W3"/>
<protein>
    <recommendedName>
        <fullName evidence="10">Axin-1</fullName>
    </recommendedName>
</protein>
<dbReference type="SMART" id="SM00315">
    <property type="entry name" value="RGS"/>
    <property type="match status" value="1"/>
</dbReference>
<dbReference type="GO" id="GO:0005634">
    <property type="term" value="C:nucleus"/>
    <property type="evidence" value="ECO:0007669"/>
    <property type="project" value="TreeGrafter"/>
</dbReference>
<dbReference type="SUPFAM" id="SSF48097">
    <property type="entry name" value="Regulator of G-protein signaling, RGS"/>
    <property type="match status" value="1"/>
</dbReference>
<dbReference type="InterPro" id="IPR014936">
    <property type="entry name" value="Axin_b-cat-bd"/>
</dbReference>
<dbReference type="SUPFAM" id="SSF54236">
    <property type="entry name" value="Ubiquitin-like"/>
    <property type="match status" value="1"/>
</dbReference>
<dbReference type="GO" id="GO:0060090">
    <property type="term" value="F:molecular adaptor activity"/>
    <property type="evidence" value="ECO:0007669"/>
    <property type="project" value="TreeGrafter"/>
</dbReference>
<keyword evidence="2" id="KW-0963">Cytoplasm</keyword>
<evidence type="ECO:0000313" key="9">
    <source>
        <dbReference type="Proteomes" id="UP001381693"/>
    </source>
</evidence>
<feature type="region of interest" description="Disordered" evidence="5">
    <location>
        <begin position="138"/>
        <end position="170"/>
    </location>
</feature>
<dbReference type="GO" id="GO:0016055">
    <property type="term" value="P:Wnt signaling pathway"/>
    <property type="evidence" value="ECO:0007669"/>
    <property type="project" value="UniProtKB-KW"/>
</dbReference>
<feature type="compositionally biased region" description="Polar residues" evidence="5">
    <location>
        <begin position="697"/>
        <end position="706"/>
    </location>
</feature>
<dbReference type="GO" id="GO:0031625">
    <property type="term" value="F:ubiquitin protein ligase binding"/>
    <property type="evidence" value="ECO:0007669"/>
    <property type="project" value="TreeGrafter"/>
</dbReference>
<feature type="compositionally biased region" description="Low complexity" evidence="5">
    <location>
        <begin position="22"/>
        <end position="32"/>
    </location>
</feature>
<evidence type="ECO:0000259" key="7">
    <source>
        <dbReference type="PROSITE" id="PS50841"/>
    </source>
</evidence>
<feature type="region of interest" description="Disordered" evidence="5">
    <location>
        <begin position="800"/>
        <end position="1047"/>
    </location>
</feature>
<feature type="region of interest" description="Disordered" evidence="5">
    <location>
        <begin position="578"/>
        <end position="618"/>
    </location>
</feature>
<dbReference type="InterPro" id="IPR024066">
    <property type="entry name" value="RGS_subdom1/3"/>
</dbReference>
<dbReference type="InterPro" id="IPR043581">
    <property type="entry name" value="Axin-like"/>
</dbReference>
<dbReference type="Gene3D" id="1.10.196.10">
    <property type="match status" value="1"/>
</dbReference>
<evidence type="ECO:0000313" key="8">
    <source>
        <dbReference type="EMBL" id="KAK7077861.1"/>
    </source>
</evidence>
<organism evidence="8 9">
    <name type="scientific">Halocaridina rubra</name>
    <name type="common">Hawaiian red shrimp</name>
    <dbReference type="NCBI Taxonomy" id="373956"/>
    <lineage>
        <taxon>Eukaryota</taxon>
        <taxon>Metazoa</taxon>
        <taxon>Ecdysozoa</taxon>
        <taxon>Arthropoda</taxon>
        <taxon>Crustacea</taxon>
        <taxon>Multicrustacea</taxon>
        <taxon>Malacostraca</taxon>
        <taxon>Eumalacostraca</taxon>
        <taxon>Eucarida</taxon>
        <taxon>Decapoda</taxon>
        <taxon>Pleocyemata</taxon>
        <taxon>Caridea</taxon>
        <taxon>Atyoidea</taxon>
        <taxon>Atyidae</taxon>
        <taxon>Halocaridina</taxon>
    </lineage>
</organism>
<dbReference type="EMBL" id="JAXCGZ010008187">
    <property type="protein sequence ID" value="KAK7077861.1"/>
    <property type="molecule type" value="Genomic_DNA"/>
</dbReference>
<evidence type="ECO:0008006" key="10">
    <source>
        <dbReference type="Google" id="ProtNLM"/>
    </source>
</evidence>
<dbReference type="PANTHER" id="PTHR46102">
    <property type="entry name" value="AXIN"/>
    <property type="match status" value="1"/>
</dbReference>
<dbReference type="InterPro" id="IPR001158">
    <property type="entry name" value="DIX"/>
</dbReference>
<dbReference type="InterPro" id="IPR038207">
    <property type="entry name" value="DIX_dom_sf"/>
</dbReference>
<dbReference type="PRINTS" id="PR01301">
    <property type="entry name" value="RGSPROTEIN"/>
</dbReference>
<dbReference type="PROSITE" id="PS50841">
    <property type="entry name" value="DIX"/>
    <property type="match status" value="1"/>
</dbReference>
<dbReference type="Pfam" id="PF00615">
    <property type="entry name" value="RGS"/>
    <property type="match status" value="1"/>
</dbReference>
<feature type="compositionally biased region" description="Polar residues" evidence="5">
    <location>
        <begin position="602"/>
        <end position="612"/>
    </location>
</feature>
<dbReference type="PROSITE" id="PS50132">
    <property type="entry name" value="RGS"/>
    <property type="match status" value="1"/>
</dbReference>